<keyword evidence="3" id="KW-0677">Repeat</keyword>
<dbReference type="EMBL" id="EU436753">
    <property type="protein sequence ID" value="ACA13258.1"/>
    <property type="molecule type" value="mRNA"/>
</dbReference>
<feature type="domain" description="LIM zinc-binding" evidence="9">
    <location>
        <begin position="317"/>
        <end position="378"/>
    </location>
</feature>
<protein>
    <submittedName>
        <fullName evidence="10 12">LIMPETin</fullName>
    </submittedName>
</protein>
<evidence type="ECO:0000313" key="10">
    <source>
        <dbReference type="EMBL" id="ACA13258.1"/>
    </source>
</evidence>
<feature type="domain" description="LIM zinc-binding" evidence="9">
    <location>
        <begin position="499"/>
        <end position="556"/>
    </location>
</feature>
<evidence type="ECO:0000256" key="4">
    <source>
        <dbReference type="ARBA" id="ARBA00022771"/>
    </source>
</evidence>
<dbReference type="Pfam" id="PF25076">
    <property type="entry name" value="LIM_FHL2-3_N"/>
    <property type="match status" value="1"/>
</dbReference>
<dbReference type="FunCoup" id="B1AAM6">
    <property type="interactions" value="32"/>
</dbReference>
<dbReference type="GO" id="GO:0030018">
    <property type="term" value="C:Z disc"/>
    <property type="evidence" value="ECO:0007669"/>
    <property type="project" value="TreeGrafter"/>
</dbReference>
<comment type="subcellular location">
    <subcellularLocation>
        <location evidence="1">Nucleus</location>
    </subcellularLocation>
</comment>
<name>B1AAM6_SCHMA</name>
<dbReference type="GO" id="GO:0005634">
    <property type="term" value="C:nucleus"/>
    <property type="evidence" value="ECO:0007669"/>
    <property type="project" value="UniProtKB-SubCell"/>
</dbReference>
<dbReference type="InterPro" id="IPR010442">
    <property type="entry name" value="PET_domain"/>
</dbReference>
<reference evidence="11" key="2">
    <citation type="journal article" date="2012" name="PLoS Negl. Trop. Dis.">
        <title>A systematically improved high quality genome and transcriptome of the human blood fluke Schistosoma mansoni.</title>
        <authorList>
            <person name="Protasio A.V."/>
            <person name="Tsai I.J."/>
            <person name="Babbage A."/>
            <person name="Nichol S."/>
            <person name="Hunt M."/>
            <person name="Aslett M.A."/>
            <person name="De Silva N."/>
            <person name="Velarde G.S."/>
            <person name="Anderson T.J."/>
            <person name="Clark R.C."/>
            <person name="Davidson C."/>
            <person name="Dillon G.P."/>
            <person name="Holroyd N.E."/>
            <person name="LoVerde P.T."/>
            <person name="Lloyd C."/>
            <person name="McQuillan J."/>
            <person name="Oliveira G."/>
            <person name="Otto T.D."/>
            <person name="Parker-Manuel S.J."/>
            <person name="Quail M.A."/>
            <person name="Wilson R.A."/>
            <person name="Zerlotini A."/>
            <person name="Dunne D.W."/>
            <person name="Berriman M."/>
        </authorList>
    </citation>
    <scope>NUCLEOTIDE SEQUENCE [LARGE SCALE GENOMIC DNA]</scope>
    <source>
        <strain evidence="11">Puerto Rican</strain>
    </source>
</reference>
<dbReference type="CDD" id="cd09341">
    <property type="entry name" value="LIM2_Testin_like"/>
    <property type="match status" value="1"/>
</dbReference>
<keyword evidence="5 8" id="KW-0862">Zinc</keyword>
<dbReference type="WBParaSite" id="Smp_048560.2">
    <property type="protein sequence ID" value="Smp_048560.2"/>
    <property type="gene ID" value="Smp_048560"/>
</dbReference>
<dbReference type="ExpressionAtlas" id="B1AAM6">
    <property type="expression patterns" value="baseline"/>
</dbReference>
<keyword evidence="4" id="KW-0863">Zinc-finger</keyword>
<dbReference type="FunFam" id="2.10.110.10:FF:000070">
    <property type="entry name" value="Four and a half LIM domains 3"/>
    <property type="match status" value="1"/>
</dbReference>
<organism evidence="10">
    <name type="scientific">Schistosoma mansoni</name>
    <name type="common">Blood fluke</name>
    <dbReference type="NCBI Taxonomy" id="6183"/>
    <lineage>
        <taxon>Eukaryota</taxon>
        <taxon>Metazoa</taxon>
        <taxon>Spiralia</taxon>
        <taxon>Lophotrochozoa</taxon>
        <taxon>Platyhelminthes</taxon>
        <taxon>Trematoda</taxon>
        <taxon>Digenea</taxon>
        <taxon>Strigeidida</taxon>
        <taxon>Schistosomatoidea</taxon>
        <taxon>Schistosomatidae</taxon>
        <taxon>Schistosoma</taxon>
    </lineage>
</organism>
<dbReference type="InterPro" id="IPR001781">
    <property type="entry name" value="Znf_LIM"/>
</dbReference>
<dbReference type="GO" id="GO:0003712">
    <property type="term" value="F:transcription coregulator activity"/>
    <property type="evidence" value="ECO:0007669"/>
    <property type="project" value="TreeGrafter"/>
</dbReference>
<evidence type="ECO:0000313" key="11">
    <source>
        <dbReference type="Proteomes" id="UP000008854"/>
    </source>
</evidence>
<reference evidence="10" key="1">
    <citation type="journal article" date="2008" name="Exp. Parasitol.">
        <title>Schistosoma mansoni: SmLIMPETin, a member of a novel family of invertebrate-only regulatory proteins.</title>
        <authorList>
            <person name="Furtado D.R."/>
            <person name="de Oliveira F.M."/>
            <person name="Morales F.C."/>
            <person name="Fantappie M.R."/>
            <person name="Rumjanek F.D."/>
        </authorList>
    </citation>
    <scope>NUCLEOTIDE SEQUENCE</scope>
    <source>
        <strain evidence="10">LE</strain>
    </source>
</reference>
<dbReference type="FunFam" id="2.10.110.10:FF:000013">
    <property type="entry name" value="Four and a half LIM domains 1"/>
    <property type="match status" value="1"/>
</dbReference>
<feature type="domain" description="LIM zinc-binding" evidence="9">
    <location>
        <begin position="179"/>
        <end position="257"/>
    </location>
</feature>
<evidence type="ECO:0000259" key="9">
    <source>
        <dbReference type="PROSITE" id="PS50023"/>
    </source>
</evidence>
<keyword evidence="11" id="KW-1185">Reference proteome</keyword>
<accession>G4VSB7</accession>
<dbReference type="PANTHER" id="PTHR24205:SF4">
    <property type="entry name" value="PROTEIN ESPINAS"/>
    <property type="match status" value="1"/>
</dbReference>
<reference evidence="12" key="3">
    <citation type="submission" date="2019-11" db="UniProtKB">
        <authorList>
            <consortium name="WormBaseParasite"/>
        </authorList>
    </citation>
    <scope>IDENTIFICATION</scope>
    <source>
        <strain evidence="12">Puerto Rican</strain>
    </source>
</reference>
<evidence type="ECO:0000256" key="1">
    <source>
        <dbReference type="ARBA" id="ARBA00004123"/>
    </source>
</evidence>
<dbReference type="Gene3D" id="2.10.110.10">
    <property type="entry name" value="Cysteine Rich Protein"/>
    <property type="match status" value="6"/>
</dbReference>
<dbReference type="SMART" id="SM00132">
    <property type="entry name" value="LIM"/>
    <property type="match status" value="6"/>
</dbReference>
<keyword evidence="2 8" id="KW-0479">Metal-binding</keyword>
<dbReference type="FunFam" id="2.10.110.10:FF:000066">
    <property type="entry name" value="Four and a half LIM domains protein"/>
    <property type="match status" value="1"/>
</dbReference>
<proteinExistence type="evidence at transcript level"/>
<dbReference type="eggNOG" id="KOG1704">
    <property type="taxonomic scope" value="Eukaryota"/>
</dbReference>
<evidence type="ECO:0000256" key="8">
    <source>
        <dbReference type="PROSITE-ProRule" id="PRU00125"/>
    </source>
</evidence>
<dbReference type="CDD" id="cd09347">
    <property type="entry name" value="LIM4_FHL"/>
    <property type="match status" value="1"/>
</dbReference>
<dbReference type="PROSITE" id="PS50023">
    <property type="entry name" value="LIM_DOMAIN_2"/>
    <property type="match status" value="4"/>
</dbReference>
<dbReference type="Pfam" id="PF00412">
    <property type="entry name" value="LIM"/>
    <property type="match status" value="5"/>
</dbReference>
<dbReference type="FunFam" id="2.10.110.10:FF:000081">
    <property type="entry name" value="Uncharacterized protein, isoform A"/>
    <property type="match status" value="1"/>
</dbReference>
<accession>B1AAM6</accession>
<dbReference type="FunFam" id="2.10.110.10:FF:000005">
    <property type="entry name" value="Testin isoform 1"/>
    <property type="match status" value="1"/>
</dbReference>
<evidence type="ECO:0000313" key="12">
    <source>
        <dbReference type="WBParaSite" id="Smp_048560.2"/>
    </source>
</evidence>
<dbReference type="Pfam" id="PF06297">
    <property type="entry name" value="PET"/>
    <property type="match status" value="1"/>
</dbReference>
<dbReference type="STRING" id="6183.G4VSB7"/>
<dbReference type="GO" id="GO:0008270">
    <property type="term" value="F:zinc ion binding"/>
    <property type="evidence" value="ECO:0007669"/>
    <property type="project" value="UniProtKB-KW"/>
</dbReference>
<keyword evidence="6 8" id="KW-0440">LIM domain</keyword>
<dbReference type="SUPFAM" id="SSF57716">
    <property type="entry name" value="Glucocorticoid receptor-like (DNA-binding domain)"/>
    <property type="match status" value="6"/>
</dbReference>
<evidence type="ECO:0000256" key="2">
    <source>
        <dbReference type="ARBA" id="ARBA00022723"/>
    </source>
</evidence>
<evidence type="ECO:0000256" key="5">
    <source>
        <dbReference type="ARBA" id="ARBA00022833"/>
    </source>
</evidence>
<evidence type="ECO:0000256" key="7">
    <source>
        <dbReference type="ARBA" id="ARBA00023242"/>
    </source>
</evidence>
<dbReference type="PROSITE" id="PS00478">
    <property type="entry name" value="LIM_DOMAIN_1"/>
    <property type="match status" value="3"/>
</dbReference>
<dbReference type="HOGENOM" id="CLU_001357_2_0_1"/>
<dbReference type="CDD" id="cd09425">
    <property type="entry name" value="LIM4_LIMPETin"/>
    <property type="match status" value="1"/>
</dbReference>
<feature type="domain" description="LIM zinc-binding" evidence="9">
    <location>
        <begin position="439"/>
        <end position="498"/>
    </location>
</feature>
<dbReference type="PANTHER" id="PTHR24205">
    <property type="entry name" value="FOUR AND A HALF LIM DOMAINS PROTEIN"/>
    <property type="match status" value="1"/>
</dbReference>
<evidence type="ECO:0000256" key="6">
    <source>
        <dbReference type="ARBA" id="ARBA00023038"/>
    </source>
</evidence>
<sequence length="556" mass="64750">MAYDQDQNKPCLKCQSKCSGFMKHSWRMICTQCHCAYYEHDIDYYYTNQSILDELDYNQSILLYQEYMNAQNLAKQYGLNWLPIGVKQTEVDLFLNSLPNEELPRGEVADYIRRQRLRKQIPLQDCNPAVTIEELWNHSKDSNPNLENELREANRFKNFRNSHDLGIGLVEHMNEKDGQPCTNCSNTIHFDEFCIRIKPEHSLTEEISNVSTSNHTPAWHLNCFRCTTCNEYLVDYIYAWFNKQLYCLRHYGQSIRPRCVTCDHLIFSEEYTRAMEQEHHTGHFACHSCDVSLTGQRYILRDDEPHCLACYEAKFANTCEQCKEKIGCDSKDLSFKERHWHEKCFKCSACTTSLADRPFATKEEQLYCSDCYDERFAARCDGCQGVFKAGMRKYEYRGQQWHEECFLCVECKQPIGAKSFIPRENQVVCVPCYEAKYAQRCTKCSEVIRRGGVTYKGNPWHKECFTCTSCSKQLAGLKFTSKDEQPYCADCYGELFAKKCTKCTKPITGFGGCKFISFEDRHWHSECFLCGKCNSNLVGRGFLTSDDMIMCSECGR</sequence>
<dbReference type="AlphaFoldDB" id="B1AAM6"/>
<dbReference type="CDD" id="cd09430">
    <property type="entry name" value="LIM5_LIMPETin"/>
    <property type="match status" value="1"/>
</dbReference>
<dbReference type="CDD" id="cd09343">
    <property type="entry name" value="LIM1_FHL"/>
    <property type="match status" value="1"/>
</dbReference>
<evidence type="ECO:0000256" key="3">
    <source>
        <dbReference type="ARBA" id="ARBA00022737"/>
    </source>
</evidence>
<dbReference type="Proteomes" id="UP000008854">
    <property type="component" value="Unassembled WGS sequence"/>
</dbReference>
<keyword evidence="7" id="KW-0539">Nucleus</keyword>
<dbReference type="InterPro" id="IPR056807">
    <property type="entry name" value="LIM_FHL1/2/3/5_N"/>
</dbReference>